<reference evidence="7 8" key="1">
    <citation type="journal article" date="2020" name="Mol. Plant">
        <title>The Chromosome-Based Rubber Tree Genome Provides New Insights into Spurge Genome Evolution and Rubber Biosynthesis.</title>
        <authorList>
            <person name="Liu J."/>
            <person name="Shi C."/>
            <person name="Shi C.C."/>
            <person name="Li W."/>
            <person name="Zhang Q.J."/>
            <person name="Zhang Y."/>
            <person name="Li K."/>
            <person name="Lu H.F."/>
            <person name="Shi C."/>
            <person name="Zhu S.T."/>
            <person name="Xiao Z.Y."/>
            <person name="Nan H."/>
            <person name="Yue Y."/>
            <person name="Zhu X.G."/>
            <person name="Wu Y."/>
            <person name="Hong X.N."/>
            <person name="Fan G.Y."/>
            <person name="Tong Y."/>
            <person name="Zhang D."/>
            <person name="Mao C.L."/>
            <person name="Liu Y.L."/>
            <person name="Hao S.J."/>
            <person name="Liu W.Q."/>
            <person name="Lv M.Q."/>
            <person name="Zhang H.B."/>
            <person name="Liu Y."/>
            <person name="Hu-Tang G.R."/>
            <person name="Wang J.P."/>
            <person name="Wang J.H."/>
            <person name="Sun Y.H."/>
            <person name="Ni S.B."/>
            <person name="Chen W.B."/>
            <person name="Zhang X.C."/>
            <person name="Jiao Y.N."/>
            <person name="Eichler E.E."/>
            <person name="Li G.H."/>
            <person name="Liu X."/>
            <person name="Gao L.Z."/>
        </authorList>
    </citation>
    <scope>NUCLEOTIDE SEQUENCE [LARGE SCALE GENOMIC DNA]</scope>
    <source>
        <strain evidence="8">cv. GT1</strain>
        <tissue evidence="7">Leaf</tissue>
    </source>
</reference>
<accession>A0A6A6MQU3</accession>
<protein>
    <submittedName>
        <fullName evidence="7">Uncharacterized protein</fullName>
    </submittedName>
</protein>
<feature type="region of interest" description="Disordered" evidence="6">
    <location>
        <begin position="183"/>
        <end position="279"/>
    </location>
</feature>
<keyword evidence="4" id="KW-0539">Nucleus</keyword>
<dbReference type="PANTHER" id="PTHR35125:SF2">
    <property type="entry name" value="PROTEIN PATRONUS 2-LIKE"/>
    <property type="match status" value="1"/>
</dbReference>
<evidence type="ECO:0000256" key="3">
    <source>
        <dbReference type="ARBA" id="ARBA00023163"/>
    </source>
</evidence>
<proteinExistence type="inferred from homology"/>
<evidence type="ECO:0000256" key="6">
    <source>
        <dbReference type="SAM" id="MobiDB-lite"/>
    </source>
</evidence>
<evidence type="ECO:0000256" key="4">
    <source>
        <dbReference type="ARBA" id="ARBA00023242"/>
    </source>
</evidence>
<feature type="region of interest" description="SAW" evidence="5">
    <location>
        <begin position="86"/>
        <end position="166"/>
    </location>
</feature>
<name>A0A6A6MQU3_HEVBR</name>
<dbReference type="Proteomes" id="UP000467840">
    <property type="component" value="Chromosome 15"/>
</dbReference>
<evidence type="ECO:0000313" key="8">
    <source>
        <dbReference type="Proteomes" id="UP000467840"/>
    </source>
</evidence>
<dbReference type="AlphaFoldDB" id="A0A6A6MQU3"/>
<dbReference type="GO" id="GO:0007346">
    <property type="term" value="P:regulation of mitotic cell cycle"/>
    <property type="evidence" value="ECO:0007669"/>
    <property type="project" value="InterPro"/>
</dbReference>
<comment type="caution">
    <text evidence="5">Lacks conserved residue(s) required for the propagation of feature annotation.</text>
</comment>
<keyword evidence="2" id="KW-0805">Transcription regulation</keyword>
<comment type="subcellular location">
    <subcellularLocation>
        <location evidence="1">Nucleus</location>
    </subcellularLocation>
</comment>
<keyword evidence="8" id="KW-1185">Reference proteome</keyword>
<evidence type="ECO:0000256" key="5">
    <source>
        <dbReference type="PROSITE-ProRule" id="PRU01191"/>
    </source>
</evidence>
<organism evidence="7 8">
    <name type="scientific">Hevea brasiliensis</name>
    <name type="common">Para rubber tree</name>
    <name type="synonym">Siphonia brasiliensis</name>
    <dbReference type="NCBI Taxonomy" id="3981"/>
    <lineage>
        <taxon>Eukaryota</taxon>
        <taxon>Viridiplantae</taxon>
        <taxon>Streptophyta</taxon>
        <taxon>Embryophyta</taxon>
        <taxon>Tracheophyta</taxon>
        <taxon>Spermatophyta</taxon>
        <taxon>Magnoliopsida</taxon>
        <taxon>eudicotyledons</taxon>
        <taxon>Gunneridae</taxon>
        <taxon>Pentapetalae</taxon>
        <taxon>rosids</taxon>
        <taxon>fabids</taxon>
        <taxon>Malpighiales</taxon>
        <taxon>Euphorbiaceae</taxon>
        <taxon>Crotonoideae</taxon>
        <taxon>Micrandreae</taxon>
        <taxon>Hevea</taxon>
    </lineage>
</organism>
<keyword evidence="3" id="KW-0804">Transcription</keyword>
<dbReference type="PANTHER" id="PTHR35125">
    <property type="entry name" value="NEURON NAVIGATOR 1-LIKE-RELATED"/>
    <property type="match status" value="1"/>
</dbReference>
<dbReference type="InterPro" id="IPR039326">
    <property type="entry name" value="Patronus"/>
</dbReference>
<sequence length="402" mass="44132">MPDESVSTENPRDELLRRVKGLAPCVVTLVEQEMNTNTAPFMARANEVLSYYGALFDSIESTVQRESSERVKAEEGLGRKLANSVACEGRDRVERCEVFGKWRARMGMAGFELKPLSQNVTESMKARLSSGKRVNPGFTVKEENGGNIDLKLSHKLSPMASRAGGLVQDQNINIHYNETSVGWKTNGSKAPPRKGVLGGRTPLGDLSNSLKPSLNQASKKHNSSIASLAEKETGASLNALDATKKKSTSKPSGKVQTNGRKALSDISNSGKPNLNEGSKKNYNAKLSVVAEESIDANAIAEEQFLHNHQECIKAQARAMDLDQFLQTIGLDNGFPKLRANPMSIKVKAQSPPRHLELEEMFEDPSWKHKPSSKLDSPPACSTPKSPKHYMHLDYNFKLFESP</sequence>
<dbReference type="InterPro" id="IPR005202">
    <property type="entry name" value="TF_GRAS"/>
</dbReference>
<comment type="similarity">
    <text evidence="5">Belongs to the GRAS family.</text>
</comment>
<comment type="caution">
    <text evidence="7">The sequence shown here is derived from an EMBL/GenBank/DDBJ whole genome shotgun (WGS) entry which is preliminary data.</text>
</comment>
<gene>
    <name evidence="7" type="ORF">GH714_040093</name>
</gene>
<feature type="region of interest" description="Disordered" evidence="6">
    <location>
        <begin position="363"/>
        <end position="386"/>
    </location>
</feature>
<feature type="compositionally biased region" description="Polar residues" evidence="6">
    <location>
        <begin position="254"/>
        <end position="276"/>
    </location>
</feature>
<evidence type="ECO:0000256" key="2">
    <source>
        <dbReference type="ARBA" id="ARBA00023015"/>
    </source>
</evidence>
<dbReference type="Pfam" id="PF03514">
    <property type="entry name" value="GRAS"/>
    <property type="match status" value="1"/>
</dbReference>
<dbReference type="GO" id="GO:0005634">
    <property type="term" value="C:nucleus"/>
    <property type="evidence" value="ECO:0007669"/>
    <property type="project" value="UniProtKB-SubCell"/>
</dbReference>
<feature type="compositionally biased region" description="Polar residues" evidence="6">
    <location>
        <begin position="206"/>
        <end position="217"/>
    </location>
</feature>
<dbReference type="PROSITE" id="PS50985">
    <property type="entry name" value="GRAS"/>
    <property type="match status" value="1"/>
</dbReference>
<evidence type="ECO:0000313" key="7">
    <source>
        <dbReference type="EMBL" id="KAF2315584.1"/>
    </source>
</evidence>
<dbReference type="EMBL" id="JAAGAX010000005">
    <property type="protein sequence ID" value="KAF2315584.1"/>
    <property type="molecule type" value="Genomic_DNA"/>
</dbReference>
<evidence type="ECO:0000256" key="1">
    <source>
        <dbReference type="ARBA" id="ARBA00004123"/>
    </source>
</evidence>